<sequence>MPAKRNANSSSTSATVNFTVNVNVSKSGAIDVEAAQPVTKKAKPTPKSTAPEKKKENIPVSRSPAPTDFASKRPKQVARKSVPLRSAPKDAKASNGKLKLVGVVPNKKRANIMTATTVRAERRTAPANTSYNARSMVICDTTAQDFDPYQGEGDDAPPPYSAYDPALSPRGW</sequence>
<name>S7ZT47_PENO1</name>
<evidence type="ECO:0000313" key="3">
    <source>
        <dbReference type="Proteomes" id="UP000019376"/>
    </source>
</evidence>
<accession>S7ZT47</accession>
<feature type="region of interest" description="Disordered" evidence="1">
    <location>
        <begin position="144"/>
        <end position="172"/>
    </location>
</feature>
<feature type="compositionally biased region" description="Low complexity" evidence="1">
    <location>
        <begin position="34"/>
        <end position="49"/>
    </location>
</feature>
<feature type="compositionally biased region" description="Low complexity" evidence="1">
    <location>
        <begin position="161"/>
        <end position="172"/>
    </location>
</feature>
<dbReference type="EMBL" id="KB644415">
    <property type="protein sequence ID" value="EPS33860.1"/>
    <property type="molecule type" value="Genomic_DNA"/>
</dbReference>
<gene>
    <name evidence="2" type="ORF">PDE_08822</name>
</gene>
<organism evidence="2 3">
    <name type="scientific">Penicillium oxalicum (strain 114-2 / CGMCC 5302)</name>
    <name type="common">Penicillium decumbens</name>
    <dbReference type="NCBI Taxonomy" id="933388"/>
    <lineage>
        <taxon>Eukaryota</taxon>
        <taxon>Fungi</taxon>
        <taxon>Dikarya</taxon>
        <taxon>Ascomycota</taxon>
        <taxon>Pezizomycotina</taxon>
        <taxon>Eurotiomycetes</taxon>
        <taxon>Eurotiomycetidae</taxon>
        <taxon>Eurotiales</taxon>
        <taxon>Aspergillaceae</taxon>
        <taxon>Penicillium</taxon>
    </lineage>
</organism>
<evidence type="ECO:0000256" key="1">
    <source>
        <dbReference type="SAM" id="MobiDB-lite"/>
    </source>
</evidence>
<dbReference type="HOGENOM" id="CLU_1555779_0_0_1"/>
<dbReference type="AlphaFoldDB" id="S7ZT47"/>
<reference evidence="2 3" key="1">
    <citation type="journal article" date="2013" name="PLoS ONE">
        <title>Genomic and secretomic analyses reveal unique features of the lignocellulolytic enzyme system of Penicillium decumbens.</title>
        <authorList>
            <person name="Liu G."/>
            <person name="Zhang L."/>
            <person name="Wei X."/>
            <person name="Zou G."/>
            <person name="Qin Y."/>
            <person name="Ma L."/>
            <person name="Li J."/>
            <person name="Zheng H."/>
            <person name="Wang S."/>
            <person name="Wang C."/>
            <person name="Xun L."/>
            <person name="Zhao G.-P."/>
            <person name="Zhou Z."/>
            <person name="Qu Y."/>
        </authorList>
    </citation>
    <scope>NUCLEOTIDE SEQUENCE [LARGE SCALE GENOMIC DNA]</scope>
    <source>
        <strain evidence="3">114-2 / CGMCC 5302</strain>
    </source>
</reference>
<proteinExistence type="predicted"/>
<dbReference type="Proteomes" id="UP000019376">
    <property type="component" value="Unassembled WGS sequence"/>
</dbReference>
<keyword evidence="3" id="KW-1185">Reference proteome</keyword>
<protein>
    <submittedName>
        <fullName evidence="2">Uncharacterized protein</fullName>
    </submittedName>
</protein>
<evidence type="ECO:0000313" key="2">
    <source>
        <dbReference type="EMBL" id="EPS33860.1"/>
    </source>
</evidence>
<feature type="region of interest" description="Disordered" evidence="1">
    <location>
        <begin position="28"/>
        <end position="93"/>
    </location>
</feature>